<dbReference type="GO" id="GO:0006508">
    <property type="term" value="P:proteolysis"/>
    <property type="evidence" value="ECO:0007669"/>
    <property type="project" value="InterPro"/>
</dbReference>
<evidence type="ECO:0000256" key="1">
    <source>
        <dbReference type="ARBA" id="ARBA00022801"/>
    </source>
</evidence>
<dbReference type="Proteomes" id="UP000050515">
    <property type="component" value="Unassembled WGS sequence"/>
</dbReference>
<dbReference type="PATRIC" id="fig|507754.4.peg.70"/>
<reference evidence="3 4" key="1">
    <citation type="submission" date="2015-09" db="EMBL/GenBank/DDBJ databases">
        <title>Draft genome sequence of Acidiplasma aeolicum DSM 18409.</title>
        <authorList>
            <person name="Hemp J."/>
        </authorList>
    </citation>
    <scope>NUCLEOTIDE SEQUENCE [LARGE SCALE GENOMIC DNA]</scope>
    <source>
        <strain evidence="3 4">V</strain>
    </source>
</reference>
<dbReference type="PANTHER" id="PTHR42776:SF4">
    <property type="entry name" value="ACYLAMINO-ACID-RELEASING ENZYME"/>
    <property type="match status" value="1"/>
</dbReference>
<protein>
    <recommendedName>
        <fullName evidence="2">Peptidase S9 prolyl oligopeptidase catalytic domain-containing protein</fullName>
    </recommendedName>
</protein>
<dbReference type="Pfam" id="PF00326">
    <property type="entry name" value="Peptidase_S9"/>
    <property type="match status" value="1"/>
</dbReference>
<dbReference type="EMBL" id="LJCQ01000245">
    <property type="protein sequence ID" value="KPV46437.1"/>
    <property type="molecule type" value="Genomic_DNA"/>
</dbReference>
<dbReference type="InterPro" id="IPR001375">
    <property type="entry name" value="Peptidase_S9_cat"/>
</dbReference>
<dbReference type="SUPFAM" id="SSF69304">
    <property type="entry name" value="Tricorn protease N-terminal domain"/>
    <property type="match status" value="1"/>
</dbReference>
<feature type="domain" description="Peptidase S9 prolyl oligopeptidase catalytic" evidence="2">
    <location>
        <begin position="376"/>
        <end position="586"/>
    </location>
</feature>
<keyword evidence="1" id="KW-0378">Hydrolase</keyword>
<evidence type="ECO:0000259" key="2">
    <source>
        <dbReference type="Pfam" id="PF00326"/>
    </source>
</evidence>
<dbReference type="Gene3D" id="3.40.50.1820">
    <property type="entry name" value="alpha/beta hydrolase"/>
    <property type="match status" value="1"/>
</dbReference>
<evidence type="ECO:0000313" key="3">
    <source>
        <dbReference type="EMBL" id="KPV46437.1"/>
    </source>
</evidence>
<evidence type="ECO:0000313" key="4">
    <source>
        <dbReference type="Proteomes" id="UP000050515"/>
    </source>
</evidence>
<dbReference type="PANTHER" id="PTHR42776">
    <property type="entry name" value="SERINE PEPTIDASE S9 FAMILY MEMBER"/>
    <property type="match status" value="1"/>
</dbReference>
<dbReference type="InterPro" id="IPR029058">
    <property type="entry name" value="AB_hydrolase_fold"/>
</dbReference>
<proteinExistence type="predicted"/>
<name>A0A0N8PQ87_9ARCH</name>
<gene>
    <name evidence="3" type="ORF">SE19_05545</name>
</gene>
<sequence length="586" mass="66376">MDPSEAYRIRFATDISIGGGWAYFTEKYIKDDEYHSVIKKVDRSGKVVQVTFGGNERYPKAYGEALFFVKYSKDKESLMRMDGISEPREIASFAKISEYAYIGEEVYVIAQDTADNTQPFEATDIKYRFNGRGLLRSFNSLYRIHEKPEKICSGHFDVIAIRSNARRIIISTTENSNDYGLIDLFEIDADGKKLKRITKEPAEVNDFSVSESGRIAFSGYYGLDVGRVSNIIFPEEGIEIPLGNDAANSVIGDSFGGSHYRLVFDGDALYAIGQERSSSYVYRIGDKAERITPENRNIVDFDFKDSLAYVYSDMENLSVVNFGTDYDLNPGVMGVKADSFELDGGECFAMVSSKENPSILFIHGGPHTAYGNTYFIEFQYFYRNGYNILFCNPPGSSGYGQEYEKACIGDWGGRDMHYLLKFVQECRSRYGLTGKIGVTGGSYGGYMTNWIVTQTNEFACAISERSISNLFSMIGTSDIGFWFNALELDLKDPYSKEGMQKLMNFSPISYVKKSKTPIMLITGEEDYRCPIEQAEQFHVAMKMNGVESVLVRYPGDNHEHARTGVPKNMVDRIRRKTEWFERHLKK</sequence>
<organism evidence="3 4">
    <name type="scientific">Acidiplasma aeolicum</name>
    <dbReference type="NCBI Taxonomy" id="507754"/>
    <lineage>
        <taxon>Archaea</taxon>
        <taxon>Methanobacteriati</taxon>
        <taxon>Thermoplasmatota</taxon>
        <taxon>Thermoplasmata</taxon>
        <taxon>Thermoplasmatales</taxon>
        <taxon>Ferroplasmaceae</taxon>
        <taxon>Acidiplasma</taxon>
    </lineage>
</organism>
<dbReference type="SUPFAM" id="SSF53474">
    <property type="entry name" value="alpha/beta-Hydrolases"/>
    <property type="match status" value="1"/>
</dbReference>
<dbReference type="AlphaFoldDB" id="A0A0N8PQ87"/>
<dbReference type="RefSeq" id="WP_054964258.1">
    <property type="nucleotide sequence ID" value="NZ_LJCQ01000245.1"/>
</dbReference>
<accession>A0A0N8PQ87</accession>
<dbReference type="GO" id="GO:0004252">
    <property type="term" value="F:serine-type endopeptidase activity"/>
    <property type="evidence" value="ECO:0007669"/>
    <property type="project" value="TreeGrafter"/>
</dbReference>
<comment type="caution">
    <text evidence="3">The sequence shown here is derived from an EMBL/GenBank/DDBJ whole genome shotgun (WGS) entry which is preliminary data.</text>
</comment>